<dbReference type="SUPFAM" id="SSF52172">
    <property type="entry name" value="CheY-like"/>
    <property type="match status" value="1"/>
</dbReference>
<evidence type="ECO:0000313" key="4">
    <source>
        <dbReference type="Proteomes" id="UP001500394"/>
    </source>
</evidence>
<evidence type="ECO:0000259" key="2">
    <source>
        <dbReference type="PROSITE" id="PS50110"/>
    </source>
</evidence>
<dbReference type="EMBL" id="BAABGR010000029">
    <property type="protein sequence ID" value="GAA4518069.1"/>
    <property type="molecule type" value="Genomic_DNA"/>
</dbReference>
<dbReference type="Gene3D" id="3.40.50.2300">
    <property type="match status" value="1"/>
</dbReference>
<dbReference type="CDD" id="cd17535">
    <property type="entry name" value="REC_NarL-like"/>
    <property type="match status" value="1"/>
</dbReference>
<dbReference type="Pfam" id="PF00072">
    <property type="entry name" value="Response_reg"/>
    <property type="match status" value="1"/>
</dbReference>
<keyword evidence="1" id="KW-0597">Phosphoprotein</keyword>
<evidence type="ECO:0000313" key="3">
    <source>
        <dbReference type="EMBL" id="GAA4518069.1"/>
    </source>
</evidence>
<dbReference type="SMART" id="SM00448">
    <property type="entry name" value="REC"/>
    <property type="match status" value="1"/>
</dbReference>
<evidence type="ECO:0000256" key="1">
    <source>
        <dbReference type="PROSITE-ProRule" id="PRU00169"/>
    </source>
</evidence>
<sequence>MRKVIIIEDHPIVVFNLKIGLQQYDDIHIVDNFSTGKSLFEFTGLKDIDVALLDINLPDTSGFEICPYLKKVNPHIKIIGYSSFEDYEYINRFMKAGADGYIVKGAKIPTIYEAITKVMNGEFFFCEISSEKLENIHKDNSIPTVKLTKRETQLIELLKANNSLDQISKAIGEDLKTTILIIDMLKEKINFYQLPVLLPEY</sequence>
<reference evidence="4" key="1">
    <citation type="journal article" date="2019" name="Int. J. Syst. Evol. Microbiol.">
        <title>The Global Catalogue of Microorganisms (GCM) 10K type strain sequencing project: providing services to taxonomists for standard genome sequencing and annotation.</title>
        <authorList>
            <consortium name="The Broad Institute Genomics Platform"/>
            <consortium name="The Broad Institute Genome Sequencing Center for Infectious Disease"/>
            <person name="Wu L."/>
            <person name="Ma J."/>
        </authorList>
    </citation>
    <scope>NUCLEOTIDE SEQUENCE [LARGE SCALE GENOMIC DNA]</scope>
    <source>
        <strain evidence="4">JCM 17858</strain>
    </source>
</reference>
<dbReference type="PANTHER" id="PTHR45566:SF2">
    <property type="entry name" value="NARL SUBFAMILY"/>
    <property type="match status" value="1"/>
</dbReference>
<name>A0ABP8R4P2_9SPHI</name>
<dbReference type="InterPro" id="IPR051015">
    <property type="entry name" value="EvgA-like"/>
</dbReference>
<feature type="modified residue" description="4-aspartylphosphate" evidence="1">
    <location>
        <position position="54"/>
    </location>
</feature>
<dbReference type="InterPro" id="IPR058245">
    <property type="entry name" value="NreC/VraR/RcsB-like_REC"/>
</dbReference>
<protein>
    <recommendedName>
        <fullName evidence="2">Response regulatory domain-containing protein</fullName>
    </recommendedName>
</protein>
<comment type="caution">
    <text evidence="3">The sequence shown here is derived from an EMBL/GenBank/DDBJ whole genome shotgun (WGS) entry which is preliminary data.</text>
</comment>
<accession>A0ABP8R4P2</accession>
<keyword evidence="4" id="KW-1185">Reference proteome</keyword>
<organism evidence="3 4">
    <name type="scientific">Sphingobacterium thermophilum</name>
    <dbReference type="NCBI Taxonomy" id="768534"/>
    <lineage>
        <taxon>Bacteria</taxon>
        <taxon>Pseudomonadati</taxon>
        <taxon>Bacteroidota</taxon>
        <taxon>Sphingobacteriia</taxon>
        <taxon>Sphingobacteriales</taxon>
        <taxon>Sphingobacteriaceae</taxon>
        <taxon>Sphingobacterium</taxon>
    </lineage>
</organism>
<dbReference type="InterPro" id="IPR001789">
    <property type="entry name" value="Sig_transdc_resp-reg_receiver"/>
</dbReference>
<gene>
    <name evidence="3" type="ORF">GCM10023173_19370</name>
</gene>
<dbReference type="RefSeq" id="WP_345067954.1">
    <property type="nucleotide sequence ID" value="NZ_BAABGR010000029.1"/>
</dbReference>
<dbReference type="InterPro" id="IPR011006">
    <property type="entry name" value="CheY-like_superfamily"/>
</dbReference>
<dbReference type="Proteomes" id="UP001500394">
    <property type="component" value="Unassembled WGS sequence"/>
</dbReference>
<dbReference type="PROSITE" id="PS50110">
    <property type="entry name" value="RESPONSE_REGULATORY"/>
    <property type="match status" value="1"/>
</dbReference>
<feature type="domain" description="Response regulatory" evidence="2">
    <location>
        <begin position="3"/>
        <end position="119"/>
    </location>
</feature>
<dbReference type="PANTHER" id="PTHR45566">
    <property type="entry name" value="HTH-TYPE TRANSCRIPTIONAL REGULATOR YHJB-RELATED"/>
    <property type="match status" value="1"/>
</dbReference>
<proteinExistence type="predicted"/>